<feature type="domain" description="DUF1731" evidence="3">
    <location>
        <begin position="253"/>
        <end position="301"/>
    </location>
</feature>
<sequence length="301" mass="33547">MKKIVIAGGSGFLGQVLSDYFVNQNYQVTILTRNKTLKSNTINYCLWDATTLGDWTTTLENCDALINLCGKSVDCRYTDKNKELILQSRIQPTTLLGEAVRACKVPPKIWLNSSTATIYQHSEQMPMTESKGVLGATFSENVAKQWENSFFNCGTPQTRKVALRTSIVFGKTGGAFVPIKKLAQIGLGGKQGSGKQMISWIHELDFCRSIDYIINHNSLKGAINIVAPQVIKNTDFMRQLRNSLNLPFGMALPKTVLELGARLINTETELILKSRFVYPEILLNHGFKFEYPDVASALENL</sequence>
<organism evidence="4 5">
    <name type="scientific">Aquimarina brevivitae</name>
    <dbReference type="NCBI Taxonomy" id="323412"/>
    <lineage>
        <taxon>Bacteria</taxon>
        <taxon>Pseudomonadati</taxon>
        <taxon>Bacteroidota</taxon>
        <taxon>Flavobacteriia</taxon>
        <taxon>Flavobacteriales</taxon>
        <taxon>Flavobacteriaceae</taxon>
        <taxon>Aquimarina</taxon>
    </lineage>
</organism>
<dbReference type="InterPro" id="IPR036291">
    <property type="entry name" value="NAD(P)-bd_dom_sf"/>
</dbReference>
<gene>
    <name evidence="4" type="ORF">EV197_1146</name>
</gene>
<reference evidence="4 5" key="1">
    <citation type="submission" date="2019-02" db="EMBL/GenBank/DDBJ databases">
        <title>Genomic Encyclopedia of Type Strains, Phase IV (KMG-IV): sequencing the most valuable type-strain genomes for metagenomic binning, comparative biology and taxonomic classification.</title>
        <authorList>
            <person name="Goeker M."/>
        </authorList>
    </citation>
    <scope>NUCLEOTIDE SEQUENCE [LARGE SCALE GENOMIC DNA]</scope>
    <source>
        <strain evidence="4 5">DSM 17196</strain>
    </source>
</reference>
<dbReference type="InterPro" id="IPR010099">
    <property type="entry name" value="SDR39U1"/>
</dbReference>
<feature type="domain" description="NAD-dependent epimerase/dehydratase" evidence="2">
    <location>
        <begin position="4"/>
        <end position="225"/>
    </location>
</feature>
<evidence type="ECO:0000256" key="1">
    <source>
        <dbReference type="ARBA" id="ARBA00009353"/>
    </source>
</evidence>
<dbReference type="InterPro" id="IPR013549">
    <property type="entry name" value="DUF1731"/>
</dbReference>
<name>A0A4Q7PHM4_9FLAO</name>
<proteinExistence type="inferred from homology"/>
<dbReference type="PANTHER" id="PTHR11092">
    <property type="entry name" value="SUGAR NUCLEOTIDE EPIMERASE RELATED"/>
    <property type="match status" value="1"/>
</dbReference>
<evidence type="ECO:0000313" key="4">
    <source>
        <dbReference type="EMBL" id="RZS99915.1"/>
    </source>
</evidence>
<dbReference type="PANTHER" id="PTHR11092:SF0">
    <property type="entry name" value="EPIMERASE FAMILY PROTEIN SDR39U1"/>
    <property type="match status" value="1"/>
</dbReference>
<dbReference type="SUPFAM" id="SSF51735">
    <property type="entry name" value="NAD(P)-binding Rossmann-fold domains"/>
    <property type="match status" value="1"/>
</dbReference>
<dbReference type="Pfam" id="PF08338">
    <property type="entry name" value="DUF1731"/>
    <property type="match status" value="1"/>
</dbReference>
<dbReference type="AlphaFoldDB" id="A0A4Q7PHM4"/>
<comment type="caution">
    <text evidence="4">The sequence shown here is derived from an EMBL/GenBank/DDBJ whole genome shotgun (WGS) entry which is preliminary data.</text>
</comment>
<comment type="similarity">
    <text evidence="1">Belongs to the NAD(P)-dependent epimerase/dehydratase family. SDR39U1 subfamily.</text>
</comment>
<dbReference type="EMBL" id="SGXE01000001">
    <property type="protein sequence ID" value="RZS99915.1"/>
    <property type="molecule type" value="Genomic_DNA"/>
</dbReference>
<evidence type="ECO:0000313" key="5">
    <source>
        <dbReference type="Proteomes" id="UP000292262"/>
    </source>
</evidence>
<evidence type="ECO:0000259" key="2">
    <source>
        <dbReference type="Pfam" id="PF01370"/>
    </source>
</evidence>
<dbReference type="InterPro" id="IPR001509">
    <property type="entry name" value="Epimerase_deHydtase"/>
</dbReference>
<keyword evidence="5" id="KW-1185">Reference proteome</keyword>
<dbReference type="NCBIfam" id="TIGR01777">
    <property type="entry name" value="yfcH"/>
    <property type="match status" value="1"/>
</dbReference>
<dbReference type="OrthoDB" id="9801773at2"/>
<dbReference type="Gene3D" id="3.40.50.720">
    <property type="entry name" value="NAD(P)-binding Rossmann-like Domain"/>
    <property type="match status" value="1"/>
</dbReference>
<dbReference type="RefSeq" id="WP_130285728.1">
    <property type="nucleotide sequence ID" value="NZ_SGXE01000001.1"/>
</dbReference>
<evidence type="ECO:0000259" key="3">
    <source>
        <dbReference type="Pfam" id="PF08338"/>
    </source>
</evidence>
<accession>A0A4Q7PHM4</accession>
<dbReference type="Proteomes" id="UP000292262">
    <property type="component" value="Unassembled WGS sequence"/>
</dbReference>
<protein>
    <recommendedName>
        <fullName evidence="6">DUF1731 domain-containing protein</fullName>
    </recommendedName>
</protein>
<evidence type="ECO:0008006" key="6">
    <source>
        <dbReference type="Google" id="ProtNLM"/>
    </source>
</evidence>
<dbReference type="Pfam" id="PF01370">
    <property type="entry name" value="Epimerase"/>
    <property type="match status" value="1"/>
</dbReference>